<evidence type="ECO:0000313" key="4">
    <source>
        <dbReference type="WBParaSite" id="SPAL_0001403900.1"/>
    </source>
</evidence>
<dbReference type="AlphaFoldDB" id="A0A0N5C7X8"/>
<reference evidence="4" key="1">
    <citation type="submission" date="2017-02" db="UniProtKB">
        <authorList>
            <consortium name="WormBaseParasite"/>
        </authorList>
    </citation>
    <scope>IDENTIFICATION</scope>
</reference>
<feature type="transmembrane region" description="Helical" evidence="2">
    <location>
        <begin position="76"/>
        <end position="93"/>
    </location>
</feature>
<sequence length="116" mass="13177">MTRSDKAQGDEDGGAFDESESVMESPKTVQKGARRKIIPLGFFEETDSEIEMVTPVEENNRKSGKRKSTAPQKGKATDFMFFFYLFLILSHIVTTNNLIVFNFFLLSNLITLFNII</sequence>
<name>A0A0N5C7X8_STREA</name>
<keyword evidence="3" id="KW-1185">Reference proteome</keyword>
<feature type="compositionally biased region" description="Acidic residues" evidence="1">
    <location>
        <begin position="10"/>
        <end position="21"/>
    </location>
</feature>
<evidence type="ECO:0000256" key="2">
    <source>
        <dbReference type="SAM" id="Phobius"/>
    </source>
</evidence>
<accession>A0A0N5C7X8</accession>
<dbReference type="WBParaSite" id="SPAL_0001403900.1">
    <property type="protein sequence ID" value="SPAL_0001403900.1"/>
    <property type="gene ID" value="SPAL_0001403900"/>
</dbReference>
<feature type="region of interest" description="Disordered" evidence="1">
    <location>
        <begin position="1"/>
        <end position="32"/>
    </location>
</feature>
<protein>
    <submittedName>
        <fullName evidence="4">PEST proteolytic signal-containing nuclear protein</fullName>
    </submittedName>
</protein>
<keyword evidence="2" id="KW-0472">Membrane</keyword>
<organism evidence="3 4">
    <name type="scientific">Strongyloides papillosus</name>
    <name type="common">Intestinal threadworm</name>
    <dbReference type="NCBI Taxonomy" id="174720"/>
    <lineage>
        <taxon>Eukaryota</taxon>
        <taxon>Metazoa</taxon>
        <taxon>Ecdysozoa</taxon>
        <taxon>Nematoda</taxon>
        <taxon>Chromadorea</taxon>
        <taxon>Rhabditida</taxon>
        <taxon>Tylenchina</taxon>
        <taxon>Panagrolaimomorpha</taxon>
        <taxon>Strongyloidoidea</taxon>
        <taxon>Strongyloididae</taxon>
        <taxon>Strongyloides</taxon>
    </lineage>
</organism>
<keyword evidence="2" id="KW-0812">Transmembrane</keyword>
<evidence type="ECO:0000313" key="3">
    <source>
        <dbReference type="Proteomes" id="UP000046392"/>
    </source>
</evidence>
<evidence type="ECO:0000256" key="1">
    <source>
        <dbReference type="SAM" id="MobiDB-lite"/>
    </source>
</evidence>
<dbReference type="Proteomes" id="UP000046392">
    <property type="component" value="Unplaced"/>
</dbReference>
<keyword evidence="2" id="KW-1133">Transmembrane helix</keyword>
<proteinExistence type="predicted"/>
<feature type="region of interest" description="Disordered" evidence="1">
    <location>
        <begin position="53"/>
        <end position="73"/>
    </location>
</feature>